<sequence length="165" mass="19107">MPFTKQDWIDRIKTRMDITGMVTHLTKPSKDLDLTDMDFNEINLKAVDNLIQILKDKRINGSTTKTGFITGSTPAVCFQDAPLSGLIQNILHEQERRKKNPKEKLRYCGVGLSFLKPFIYKKDGRPVIYDESSTAKSYLTSSDHWRIVRFNLSNSSNYIDWTHEY</sequence>
<dbReference type="Proteomes" id="UP001139150">
    <property type="component" value="Unassembled WGS sequence"/>
</dbReference>
<evidence type="ECO:0000313" key="1">
    <source>
        <dbReference type="EMBL" id="MCL7748749.1"/>
    </source>
</evidence>
<protein>
    <submittedName>
        <fullName evidence="1">DUF2971 domain-containing protein</fullName>
    </submittedName>
</protein>
<proteinExistence type="predicted"/>
<comment type="caution">
    <text evidence="1">The sequence shown here is derived from an EMBL/GenBank/DDBJ whole genome shotgun (WGS) entry which is preliminary data.</text>
</comment>
<keyword evidence="2" id="KW-1185">Reference proteome</keyword>
<dbReference type="EMBL" id="JAKRYL010000019">
    <property type="protein sequence ID" value="MCL7748749.1"/>
    <property type="molecule type" value="Genomic_DNA"/>
</dbReference>
<gene>
    <name evidence="1" type="ORF">MF646_16625</name>
</gene>
<reference evidence="1" key="1">
    <citation type="submission" date="2022-02" db="EMBL/GenBank/DDBJ databases">
        <title>Halalkalibacter sp. nov. isolated from Lonar Lake, India.</title>
        <authorList>
            <person name="Joshi A."/>
            <person name="Thite S."/>
            <person name="Lodha T."/>
        </authorList>
    </citation>
    <scope>NUCLEOTIDE SEQUENCE</scope>
    <source>
        <strain evidence="1">MEB205</strain>
    </source>
</reference>
<accession>A0A9X2I899</accession>
<name>A0A9X2I899_9BACI</name>
<dbReference type="RefSeq" id="WP_250097638.1">
    <property type="nucleotide sequence ID" value="NZ_JAKRYL010000019.1"/>
</dbReference>
<dbReference type="AlphaFoldDB" id="A0A9X2I899"/>
<organism evidence="1 2">
    <name type="scientific">Halalkalibacter alkaliphilus</name>
    <dbReference type="NCBI Taxonomy" id="2917993"/>
    <lineage>
        <taxon>Bacteria</taxon>
        <taxon>Bacillati</taxon>
        <taxon>Bacillota</taxon>
        <taxon>Bacilli</taxon>
        <taxon>Bacillales</taxon>
        <taxon>Bacillaceae</taxon>
        <taxon>Halalkalibacter</taxon>
    </lineage>
</organism>
<evidence type="ECO:0000313" key="2">
    <source>
        <dbReference type="Proteomes" id="UP001139150"/>
    </source>
</evidence>